<keyword evidence="2" id="KW-0812">Transmembrane</keyword>
<name>A0ABU8MEB8_9PSEU</name>
<accession>A0ABU8MEB8</accession>
<evidence type="ECO:0000256" key="1">
    <source>
        <dbReference type="SAM" id="MobiDB-lite"/>
    </source>
</evidence>
<comment type="caution">
    <text evidence="3">The sequence shown here is derived from an EMBL/GenBank/DDBJ whole genome shotgun (WGS) entry which is preliminary data.</text>
</comment>
<proteinExistence type="predicted"/>
<evidence type="ECO:0000256" key="2">
    <source>
        <dbReference type="SAM" id="Phobius"/>
    </source>
</evidence>
<evidence type="ECO:0008006" key="5">
    <source>
        <dbReference type="Google" id="ProtNLM"/>
    </source>
</evidence>
<feature type="compositionally biased region" description="Basic and acidic residues" evidence="1">
    <location>
        <begin position="75"/>
        <end position="91"/>
    </location>
</feature>
<feature type="transmembrane region" description="Helical" evidence="2">
    <location>
        <begin position="32"/>
        <end position="54"/>
    </location>
</feature>
<reference evidence="3 4" key="1">
    <citation type="submission" date="2024-03" db="EMBL/GenBank/DDBJ databases">
        <title>Actinomycetospora sp. OC33-EN07, a novel actinomycete isolated from wild orchid (Aerides multiflora).</title>
        <authorList>
            <person name="Suriyachadkun C."/>
        </authorList>
    </citation>
    <scope>NUCLEOTIDE SEQUENCE [LARGE SCALE GENOMIC DNA]</scope>
    <source>
        <strain evidence="3 4">OC33-EN07</strain>
    </source>
</reference>
<evidence type="ECO:0000313" key="3">
    <source>
        <dbReference type="EMBL" id="MEJ2864967.1"/>
    </source>
</evidence>
<keyword evidence="2" id="KW-1133">Transmembrane helix</keyword>
<feature type="region of interest" description="Disordered" evidence="1">
    <location>
        <begin position="59"/>
        <end position="117"/>
    </location>
</feature>
<evidence type="ECO:0000313" key="4">
    <source>
        <dbReference type="Proteomes" id="UP001369736"/>
    </source>
</evidence>
<gene>
    <name evidence="3" type="ORF">WCD58_27670</name>
</gene>
<dbReference type="Proteomes" id="UP001369736">
    <property type="component" value="Unassembled WGS sequence"/>
</dbReference>
<keyword evidence="2" id="KW-0472">Membrane</keyword>
<keyword evidence="4" id="KW-1185">Reference proteome</keyword>
<protein>
    <recommendedName>
        <fullName evidence="5">Secreted protein</fullName>
    </recommendedName>
</protein>
<sequence>MTRLAVWWTLLPVSVPAPPPGGAPGTERGEEFGKTSPIALVVILLLGVATALLIRSMTKHLRKVPTSFDPADDDGSGRSEADDAPDGDDRPAPAPNGAGNGTDRSARPPGDGSPGSP</sequence>
<organism evidence="3 4">
    <name type="scientific">Actinomycetospora flava</name>
    <dbReference type="NCBI Taxonomy" id="3129232"/>
    <lineage>
        <taxon>Bacteria</taxon>
        <taxon>Bacillati</taxon>
        <taxon>Actinomycetota</taxon>
        <taxon>Actinomycetes</taxon>
        <taxon>Pseudonocardiales</taxon>
        <taxon>Pseudonocardiaceae</taxon>
        <taxon>Actinomycetospora</taxon>
    </lineage>
</organism>
<dbReference type="RefSeq" id="WP_337706327.1">
    <property type="nucleotide sequence ID" value="NZ_JBBEGM010000014.1"/>
</dbReference>
<dbReference type="EMBL" id="JBBEGM010000014">
    <property type="protein sequence ID" value="MEJ2864967.1"/>
    <property type="molecule type" value="Genomic_DNA"/>
</dbReference>